<name>A0ABN1ELQ6_9PROT</name>
<keyword evidence="2" id="KW-1185">Reference proteome</keyword>
<dbReference type="InterPro" id="IPR029069">
    <property type="entry name" value="HotDog_dom_sf"/>
</dbReference>
<organism evidence="1 2">
    <name type="scientific">Rhizomicrobium electricum</name>
    <dbReference type="NCBI Taxonomy" id="480070"/>
    <lineage>
        <taxon>Bacteria</taxon>
        <taxon>Pseudomonadati</taxon>
        <taxon>Pseudomonadota</taxon>
        <taxon>Alphaproteobacteria</taxon>
        <taxon>Micropepsales</taxon>
        <taxon>Micropepsaceae</taxon>
        <taxon>Rhizomicrobium</taxon>
    </lineage>
</organism>
<sequence>MTAAVRMLGTALAAPFRPRLGLLGESRLAFHVLPNDLDYNVHMNNARYLALMDVGRVDLILRTGLWRAMWHHHWQAVIAGCIVRYRRPLRPFQRMELVSRLIGWDERWFYIEHRIAAGAVLACQSMIRGAFLGSEGMVAPAEMADALGEAAVTPQLPGWIAAWREADRGFGVPARQLEPEEA</sequence>
<evidence type="ECO:0000313" key="1">
    <source>
        <dbReference type="EMBL" id="GAA0569253.1"/>
    </source>
</evidence>
<dbReference type="CDD" id="cd00586">
    <property type="entry name" value="4HBT"/>
    <property type="match status" value="1"/>
</dbReference>
<dbReference type="Proteomes" id="UP001499951">
    <property type="component" value="Unassembled WGS sequence"/>
</dbReference>
<reference evidence="1 2" key="1">
    <citation type="journal article" date="2019" name="Int. J. Syst. Evol. Microbiol.">
        <title>The Global Catalogue of Microorganisms (GCM) 10K type strain sequencing project: providing services to taxonomists for standard genome sequencing and annotation.</title>
        <authorList>
            <consortium name="The Broad Institute Genomics Platform"/>
            <consortium name="The Broad Institute Genome Sequencing Center for Infectious Disease"/>
            <person name="Wu L."/>
            <person name="Ma J."/>
        </authorList>
    </citation>
    <scope>NUCLEOTIDE SEQUENCE [LARGE SCALE GENOMIC DNA]</scope>
    <source>
        <strain evidence="1 2">JCM 15089</strain>
    </source>
</reference>
<proteinExistence type="predicted"/>
<gene>
    <name evidence="1" type="ORF">GCM10008942_17410</name>
</gene>
<protein>
    <submittedName>
        <fullName evidence="1">Thioesterase family protein</fullName>
    </submittedName>
</protein>
<dbReference type="Pfam" id="PF13279">
    <property type="entry name" value="4HBT_2"/>
    <property type="match status" value="1"/>
</dbReference>
<dbReference type="PANTHER" id="PTHR12475">
    <property type="match status" value="1"/>
</dbReference>
<evidence type="ECO:0000313" key="2">
    <source>
        <dbReference type="Proteomes" id="UP001499951"/>
    </source>
</evidence>
<dbReference type="RefSeq" id="WP_166929693.1">
    <property type="nucleotide sequence ID" value="NZ_BAAADD010000004.1"/>
</dbReference>
<comment type="caution">
    <text evidence="1">The sequence shown here is derived from an EMBL/GenBank/DDBJ whole genome shotgun (WGS) entry which is preliminary data.</text>
</comment>
<dbReference type="PANTHER" id="PTHR12475:SF4">
    <property type="entry name" value="PROTEIN THEM6"/>
    <property type="match status" value="1"/>
</dbReference>
<dbReference type="SUPFAM" id="SSF54637">
    <property type="entry name" value="Thioesterase/thiol ester dehydrase-isomerase"/>
    <property type="match status" value="1"/>
</dbReference>
<dbReference type="Gene3D" id="3.10.129.10">
    <property type="entry name" value="Hotdog Thioesterase"/>
    <property type="match status" value="1"/>
</dbReference>
<dbReference type="InterPro" id="IPR051490">
    <property type="entry name" value="THEM6_lcsJ_thioesterase"/>
</dbReference>
<accession>A0ABN1ELQ6</accession>
<dbReference type="EMBL" id="BAAADD010000004">
    <property type="protein sequence ID" value="GAA0569253.1"/>
    <property type="molecule type" value="Genomic_DNA"/>
</dbReference>